<keyword evidence="1" id="KW-1133">Transmembrane helix</keyword>
<feature type="transmembrane region" description="Helical" evidence="1">
    <location>
        <begin position="49"/>
        <end position="72"/>
    </location>
</feature>
<sequence>MTPAARRIVAILLAVAELVAMLLALFLAAMSVMMFDAPGSELKPELWRAFYATWALPAALFVGSGFAVAAAIRFTRFRILAALLIPAAAFLWLVVAMASL</sequence>
<protein>
    <submittedName>
        <fullName evidence="2">Uncharacterized protein</fullName>
    </submittedName>
</protein>
<name>A0ABT8ZVF4_9SPHN</name>
<keyword evidence="1" id="KW-0812">Transmembrane</keyword>
<evidence type="ECO:0000313" key="2">
    <source>
        <dbReference type="EMBL" id="MDO7841539.1"/>
    </source>
</evidence>
<feature type="transmembrane region" description="Helical" evidence="1">
    <location>
        <begin position="7"/>
        <end position="29"/>
    </location>
</feature>
<organism evidence="2 3">
    <name type="scientific">Sphingomonas immobilis</name>
    <dbReference type="NCBI Taxonomy" id="3063997"/>
    <lineage>
        <taxon>Bacteria</taxon>
        <taxon>Pseudomonadati</taxon>
        <taxon>Pseudomonadota</taxon>
        <taxon>Alphaproteobacteria</taxon>
        <taxon>Sphingomonadales</taxon>
        <taxon>Sphingomonadaceae</taxon>
        <taxon>Sphingomonas</taxon>
    </lineage>
</organism>
<evidence type="ECO:0000256" key="1">
    <source>
        <dbReference type="SAM" id="Phobius"/>
    </source>
</evidence>
<feature type="transmembrane region" description="Helical" evidence="1">
    <location>
        <begin position="79"/>
        <end position="98"/>
    </location>
</feature>
<accession>A0ABT8ZVF4</accession>
<evidence type="ECO:0000313" key="3">
    <source>
        <dbReference type="Proteomes" id="UP001176468"/>
    </source>
</evidence>
<keyword evidence="3" id="KW-1185">Reference proteome</keyword>
<proteinExistence type="predicted"/>
<dbReference type="EMBL" id="JAUQSZ010000002">
    <property type="protein sequence ID" value="MDO7841539.1"/>
    <property type="molecule type" value="Genomic_DNA"/>
</dbReference>
<gene>
    <name evidence="2" type="ORF">Q5H94_04320</name>
</gene>
<keyword evidence="1" id="KW-0472">Membrane</keyword>
<reference evidence="2" key="1">
    <citation type="submission" date="2023-07" db="EMBL/GenBank/DDBJ databases">
        <authorList>
            <person name="Kim M.K."/>
        </authorList>
    </citation>
    <scope>NUCLEOTIDE SEQUENCE</scope>
    <source>
        <strain evidence="2">CA1-15</strain>
    </source>
</reference>
<dbReference type="RefSeq" id="WP_304559985.1">
    <property type="nucleotide sequence ID" value="NZ_JAUQSZ010000002.1"/>
</dbReference>
<dbReference type="Proteomes" id="UP001176468">
    <property type="component" value="Unassembled WGS sequence"/>
</dbReference>
<comment type="caution">
    <text evidence="2">The sequence shown here is derived from an EMBL/GenBank/DDBJ whole genome shotgun (WGS) entry which is preliminary data.</text>
</comment>